<proteinExistence type="predicted"/>
<dbReference type="Gramene" id="RZC82030">
    <property type="protein sequence ID" value="RZC82030"/>
    <property type="gene ID" value="C5167_044608"/>
</dbReference>
<protein>
    <submittedName>
        <fullName evidence="1">Uncharacterized protein</fullName>
    </submittedName>
</protein>
<keyword evidence="2" id="KW-1185">Reference proteome</keyword>
<dbReference type="AlphaFoldDB" id="A0A4Y7LBL6"/>
<evidence type="ECO:0000313" key="2">
    <source>
        <dbReference type="Proteomes" id="UP000316621"/>
    </source>
</evidence>
<name>A0A4Y7LBL6_PAPSO</name>
<reference evidence="1 2" key="1">
    <citation type="journal article" date="2018" name="Science">
        <title>The opium poppy genome and morphinan production.</title>
        <authorList>
            <person name="Guo L."/>
            <person name="Winzer T."/>
            <person name="Yang X."/>
            <person name="Li Y."/>
            <person name="Ning Z."/>
            <person name="He Z."/>
            <person name="Teodor R."/>
            <person name="Lu Y."/>
            <person name="Bowser T.A."/>
            <person name="Graham I.A."/>
            <person name="Ye K."/>
        </authorList>
    </citation>
    <scope>NUCLEOTIDE SEQUENCE [LARGE SCALE GENOMIC DNA]</scope>
    <source>
        <strain evidence="2">cv. HN1</strain>
        <tissue evidence="1">Leaves</tissue>
    </source>
</reference>
<accession>A0A4Y7LBL6</accession>
<sequence length="66" mass="7645">MADGTEEVEEKKIHVFTVLKKSSIVLHQYHFSTQIVMMFCEDPLNPIIITPLGMGNVKPQHFARYR</sequence>
<organism evidence="1 2">
    <name type="scientific">Papaver somniferum</name>
    <name type="common">Opium poppy</name>
    <dbReference type="NCBI Taxonomy" id="3469"/>
    <lineage>
        <taxon>Eukaryota</taxon>
        <taxon>Viridiplantae</taxon>
        <taxon>Streptophyta</taxon>
        <taxon>Embryophyta</taxon>
        <taxon>Tracheophyta</taxon>
        <taxon>Spermatophyta</taxon>
        <taxon>Magnoliopsida</taxon>
        <taxon>Ranunculales</taxon>
        <taxon>Papaveraceae</taxon>
        <taxon>Papaveroideae</taxon>
        <taxon>Papaver</taxon>
    </lineage>
</organism>
<dbReference type="EMBL" id="CM010724">
    <property type="protein sequence ID" value="RZC82030.1"/>
    <property type="molecule type" value="Genomic_DNA"/>
</dbReference>
<dbReference type="Proteomes" id="UP000316621">
    <property type="component" value="Chromosome 10"/>
</dbReference>
<evidence type="ECO:0000313" key="1">
    <source>
        <dbReference type="EMBL" id="RZC82030.1"/>
    </source>
</evidence>
<gene>
    <name evidence="1" type="ORF">C5167_044608</name>
</gene>